<dbReference type="Proteomes" id="UP000320730">
    <property type="component" value="Unassembled WGS sequence"/>
</dbReference>
<feature type="domain" description="DUF4351" evidence="1">
    <location>
        <begin position="12"/>
        <end position="70"/>
    </location>
</feature>
<dbReference type="InterPro" id="IPR025587">
    <property type="entry name" value="DUF4351"/>
</dbReference>
<protein>
    <submittedName>
        <fullName evidence="2">DUF4351 domain-containing protein</fullName>
    </submittedName>
</protein>
<dbReference type="Pfam" id="PF14261">
    <property type="entry name" value="DUF4351"/>
    <property type="match status" value="1"/>
</dbReference>
<sequence length="75" mass="8353">MGESVIDQDIQEKGRQSEAVSLILGLLNLCLGEIFSTLSQQIQELSLEQLETLGEALLDFTRLTVLTTWLLDTET</sequence>
<proteinExistence type="predicted"/>
<dbReference type="PANTHER" id="PTHR35586:SF2">
    <property type="entry name" value="SLL1542 PROTEIN"/>
    <property type="match status" value="1"/>
</dbReference>
<evidence type="ECO:0000313" key="3">
    <source>
        <dbReference type="Proteomes" id="UP000320730"/>
    </source>
</evidence>
<evidence type="ECO:0000259" key="1">
    <source>
        <dbReference type="Pfam" id="PF14261"/>
    </source>
</evidence>
<organism evidence="2 3">
    <name type="scientific">Microcystis flos-aquae Mf_WU_F_19750830_S460</name>
    <dbReference type="NCBI Taxonomy" id="2486237"/>
    <lineage>
        <taxon>Bacteria</taxon>
        <taxon>Bacillati</taxon>
        <taxon>Cyanobacteriota</taxon>
        <taxon>Cyanophyceae</taxon>
        <taxon>Oscillatoriophycideae</taxon>
        <taxon>Chroococcales</taxon>
        <taxon>Microcystaceae</taxon>
        <taxon>Microcystis</taxon>
    </lineage>
</organism>
<dbReference type="AlphaFoldDB" id="A0A552LY80"/>
<gene>
    <name evidence="2" type="ORF">EWV40_05150</name>
</gene>
<reference evidence="2 3" key="1">
    <citation type="submission" date="2019-01" db="EMBL/GenBank/DDBJ databases">
        <title>Coherence of Microcystis species and biogeography revealed through population genomics.</title>
        <authorList>
            <person name="Perez-Carrascal O.M."/>
            <person name="Terrat Y."/>
            <person name="Giani A."/>
            <person name="Fortin N."/>
            <person name="Tromas N."/>
            <person name="Shapiro B.J."/>
        </authorList>
    </citation>
    <scope>NUCLEOTIDE SEQUENCE [LARGE SCALE GENOMIC DNA]</scope>
    <source>
        <strain evidence="2">Mf_WU_F_19750830_S460</strain>
    </source>
</reference>
<evidence type="ECO:0000313" key="2">
    <source>
        <dbReference type="EMBL" id="TRV25171.1"/>
    </source>
</evidence>
<dbReference type="PANTHER" id="PTHR35586">
    <property type="entry name" value="SLL1691 PROTEIN"/>
    <property type="match status" value="1"/>
</dbReference>
<comment type="caution">
    <text evidence="2">The sequence shown here is derived from an EMBL/GenBank/DDBJ whole genome shotgun (WGS) entry which is preliminary data.</text>
</comment>
<dbReference type="EMBL" id="SFAN01000040">
    <property type="protein sequence ID" value="TRV25171.1"/>
    <property type="molecule type" value="Genomic_DNA"/>
</dbReference>
<accession>A0A552LY80</accession>
<name>A0A552LY80_9CHRO</name>